<evidence type="ECO:0000313" key="5">
    <source>
        <dbReference type="EMBL" id="SDG22511.1"/>
    </source>
</evidence>
<organism evidence="5 6">
    <name type="scientific">Pelagibacterium luteolum</name>
    <dbReference type="NCBI Taxonomy" id="440168"/>
    <lineage>
        <taxon>Bacteria</taxon>
        <taxon>Pseudomonadati</taxon>
        <taxon>Pseudomonadota</taxon>
        <taxon>Alphaproteobacteria</taxon>
        <taxon>Hyphomicrobiales</taxon>
        <taxon>Devosiaceae</taxon>
        <taxon>Pelagibacterium</taxon>
    </lineage>
</organism>
<dbReference type="PANTHER" id="PTHR43213:SF5">
    <property type="entry name" value="BIFUNCTIONAL DTTP_UTP PYROPHOSPHATASE_METHYLTRANSFERASE PROTEIN-RELATED"/>
    <property type="match status" value="1"/>
</dbReference>
<dbReference type="GO" id="GO:0005737">
    <property type="term" value="C:cytoplasm"/>
    <property type="evidence" value="ECO:0007669"/>
    <property type="project" value="UniProtKB-SubCell"/>
</dbReference>
<dbReference type="GO" id="GO:0047429">
    <property type="term" value="F:nucleoside triphosphate diphosphatase activity"/>
    <property type="evidence" value="ECO:0007669"/>
    <property type="project" value="UniProtKB-EC"/>
</dbReference>
<dbReference type="PANTHER" id="PTHR43213">
    <property type="entry name" value="BIFUNCTIONAL DTTP/UTP PYROPHOSPHATASE/METHYLTRANSFERASE PROTEIN-RELATED"/>
    <property type="match status" value="1"/>
</dbReference>
<keyword evidence="6" id="KW-1185">Reference proteome</keyword>
<dbReference type="AlphaFoldDB" id="A0A1G7SHT6"/>
<comment type="function">
    <text evidence="4">Nucleoside triphosphate pyrophosphatase. May have a dual role in cell division arrest and in preventing the incorporation of modified nucleotides into cellular nucleic acids.</text>
</comment>
<dbReference type="SUPFAM" id="SSF52972">
    <property type="entry name" value="ITPase-like"/>
    <property type="match status" value="1"/>
</dbReference>
<proteinExistence type="inferred from homology"/>
<keyword evidence="2 4" id="KW-0378">Hydrolase</keyword>
<keyword evidence="3 4" id="KW-0546">Nucleotide metabolism</keyword>
<dbReference type="EC" id="3.6.1.9" evidence="4"/>
<feature type="active site" description="Proton acceptor" evidence="4">
    <location>
        <position position="73"/>
    </location>
</feature>
<dbReference type="PIRSF" id="PIRSF006305">
    <property type="entry name" value="Maf"/>
    <property type="match status" value="1"/>
</dbReference>
<keyword evidence="4" id="KW-0963">Cytoplasm</keyword>
<comment type="catalytic activity">
    <reaction evidence="4">
        <text>a 2'-deoxyribonucleoside 5'-triphosphate + H2O = a 2'-deoxyribonucleoside 5'-phosphate + diphosphate + H(+)</text>
        <dbReference type="Rhea" id="RHEA:44644"/>
        <dbReference type="ChEBI" id="CHEBI:15377"/>
        <dbReference type="ChEBI" id="CHEBI:15378"/>
        <dbReference type="ChEBI" id="CHEBI:33019"/>
        <dbReference type="ChEBI" id="CHEBI:61560"/>
        <dbReference type="ChEBI" id="CHEBI:65317"/>
        <dbReference type="EC" id="3.6.1.9"/>
    </reaction>
</comment>
<comment type="subcellular location">
    <subcellularLocation>
        <location evidence="4">Cytoplasm</location>
    </subcellularLocation>
</comment>
<protein>
    <recommendedName>
        <fullName evidence="4">Nucleoside triphosphate pyrophosphatase</fullName>
        <ecNumber evidence="4">3.6.1.9</ecNumber>
    </recommendedName>
    <alternativeName>
        <fullName evidence="4">Nucleotide pyrophosphatase</fullName>
        <shortName evidence="4">Nucleotide PPase</shortName>
    </alternativeName>
</protein>
<comment type="caution">
    <text evidence="4">Lacks conserved residue(s) required for the propagation of feature annotation.</text>
</comment>
<gene>
    <name evidence="5" type="ORF">SAMN04487974_101518</name>
</gene>
<dbReference type="GO" id="GO:0009117">
    <property type="term" value="P:nucleotide metabolic process"/>
    <property type="evidence" value="ECO:0007669"/>
    <property type="project" value="UniProtKB-KW"/>
</dbReference>
<comment type="cofactor">
    <cofactor evidence="1 4">
        <name>a divalent metal cation</name>
        <dbReference type="ChEBI" id="CHEBI:60240"/>
    </cofactor>
</comment>
<dbReference type="HAMAP" id="MF_00528">
    <property type="entry name" value="Maf"/>
    <property type="match status" value="1"/>
</dbReference>
<dbReference type="InterPro" id="IPR029001">
    <property type="entry name" value="ITPase-like_fam"/>
</dbReference>
<comment type="catalytic activity">
    <reaction evidence="4">
        <text>a ribonucleoside 5'-triphosphate + H2O = a ribonucleoside 5'-phosphate + diphosphate + H(+)</text>
        <dbReference type="Rhea" id="RHEA:23996"/>
        <dbReference type="ChEBI" id="CHEBI:15377"/>
        <dbReference type="ChEBI" id="CHEBI:15378"/>
        <dbReference type="ChEBI" id="CHEBI:33019"/>
        <dbReference type="ChEBI" id="CHEBI:58043"/>
        <dbReference type="ChEBI" id="CHEBI:61557"/>
        <dbReference type="EC" id="3.6.1.9"/>
    </reaction>
</comment>
<dbReference type="OrthoDB" id="9813962at2"/>
<dbReference type="STRING" id="440168.SAMN04487974_101518"/>
<dbReference type="Proteomes" id="UP000199495">
    <property type="component" value="Unassembled WGS sequence"/>
</dbReference>
<reference evidence="5 6" key="1">
    <citation type="submission" date="2016-10" db="EMBL/GenBank/DDBJ databases">
        <authorList>
            <person name="de Groot N.N."/>
        </authorList>
    </citation>
    <scope>NUCLEOTIDE SEQUENCE [LARGE SCALE GENOMIC DNA]</scope>
    <source>
        <strain evidence="5 6">CGMCC 1.10267</strain>
    </source>
</reference>
<dbReference type="Pfam" id="PF02545">
    <property type="entry name" value="Maf"/>
    <property type="match status" value="1"/>
</dbReference>
<dbReference type="Gene3D" id="3.90.950.10">
    <property type="match status" value="1"/>
</dbReference>
<evidence type="ECO:0000256" key="1">
    <source>
        <dbReference type="ARBA" id="ARBA00001968"/>
    </source>
</evidence>
<accession>A0A1G7SHT6</accession>
<evidence type="ECO:0000313" key="6">
    <source>
        <dbReference type="Proteomes" id="UP000199495"/>
    </source>
</evidence>
<evidence type="ECO:0000256" key="4">
    <source>
        <dbReference type="HAMAP-Rule" id="MF_00528"/>
    </source>
</evidence>
<dbReference type="EMBL" id="FNCS01000001">
    <property type="protein sequence ID" value="SDG22511.1"/>
    <property type="molecule type" value="Genomic_DNA"/>
</dbReference>
<evidence type="ECO:0000256" key="2">
    <source>
        <dbReference type="ARBA" id="ARBA00022801"/>
    </source>
</evidence>
<dbReference type="InterPro" id="IPR003697">
    <property type="entry name" value="Maf-like"/>
</dbReference>
<evidence type="ECO:0000256" key="3">
    <source>
        <dbReference type="ARBA" id="ARBA00023080"/>
    </source>
</evidence>
<dbReference type="RefSeq" id="WP_090590944.1">
    <property type="nucleotide sequence ID" value="NZ_FNCS01000001.1"/>
</dbReference>
<comment type="similarity">
    <text evidence="4">Belongs to the Maf family.</text>
</comment>
<name>A0A1G7SHT6_9HYPH</name>
<sequence>MLILASKSPIRKTLLDNAGLHFLVASAPIDEREIEDRLLTQGENRQGLAVALAKSKALAVSKANPGAVVIGADQTFDQDGEGRHKPATIAEAAGNLMAMAGTSHSLHSGVALARDGEIVWSAVDTATLTFKDFSRAELDIVLRLEGEAILGSVGGYRLEGPSVRLFSRVQGDYFTILGLPLLALLDALAVHAPETLSQGGER</sequence>